<dbReference type="EMBL" id="CACRTB010000038">
    <property type="protein sequence ID" value="VYT46697.1"/>
    <property type="molecule type" value="Genomic_DNA"/>
</dbReference>
<accession>A0A6N2WY92</accession>
<dbReference type="AlphaFoldDB" id="A0A6N2WY92"/>
<proteinExistence type="predicted"/>
<gene>
    <name evidence="1" type="ORF">BCLFYP20_04443</name>
</gene>
<organism evidence="1">
    <name type="scientific">Bacteroides caccae</name>
    <dbReference type="NCBI Taxonomy" id="47678"/>
    <lineage>
        <taxon>Bacteria</taxon>
        <taxon>Pseudomonadati</taxon>
        <taxon>Bacteroidota</taxon>
        <taxon>Bacteroidia</taxon>
        <taxon>Bacteroidales</taxon>
        <taxon>Bacteroidaceae</taxon>
        <taxon>Bacteroides</taxon>
    </lineage>
</organism>
<protein>
    <submittedName>
        <fullName evidence="1">Uncharacterized protein</fullName>
    </submittedName>
</protein>
<name>A0A6N2WY92_9BACE</name>
<sequence length="82" mass="9790">MFTKLQVFFRKTVQVLVNVCNRFVIYTVFEPLIKRKSRRKRNILCFTAYNSKTFRIFAVLIKKTRCKTALQNVEGKKRGNKL</sequence>
<reference evidence="1" key="1">
    <citation type="submission" date="2019-11" db="EMBL/GenBank/DDBJ databases">
        <authorList>
            <person name="Feng L."/>
        </authorList>
    </citation>
    <scope>NUCLEOTIDE SEQUENCE</scope>
    <source>
        <strain evidence="1">BcaccaeLFYP20</strain>
    </source>
</reference>
<evidence type="ECO:0000313" key="1">
    <source>
        <dbReference type="EMBL" id="VYT46697.1"/>
    </source>
</evidence>